<sequence>MEHRPTAVATFDSSRLPSRTECMAELEASVALSFRVVAAGHGASLAVIDRFFTPEAASGGQASRLPGPLYQLIRVMRMFGDPERLDAFLEERQNQAIDNTRGFGQPDQAVDPQGQAAQTRSVLPWDPIVCPDENVDESLDVFVNQAGDAPFDSQDQAVEPETPLVDPYYASSAISSSDADTLVDPDDSVADPQNLNQVTWPQDRQDQAVEPETPLVDPYYASSAISSSDADADALVDPDDSVADPQNLNQVTWPQDRQDEDDSFYYELFRPDPPNQYAGPSYQPRGYQYLGFYPQYPLQQVAHHSDSSDSGSTDPQSPDIEPSDEVLLPQFFKHMQALPPKDGSVWDAHSKFVQVVKSCENAKTILTRNNAPDQSEPTIQQRCVSEVIVPAMTALNSMSAVKFIAALDNERSTNSSLIWSVSLNYETLVYVEIKRNMSMAWERFLDDNEKKQGSALEEQALPKETTTMQKILASQRGSPVYSVITDSFLLASMAWTRQSSDPTKWASSEVHVSQCGRSMNPLDCDNRRSADADSDYRTPRAMFAFVCWAAWQGYRERGT</sequence>
<evidence type="ECO:0000256" key="1">
    <source>
        <dbReference type="SAM" id="MobiDB-lite"/>
    </source>
</evidence>
<comment type="caution">
    <text evidence="2">The sequence shown here is derived from an EMBL/GenBank/DDBJ whole genome shotgun (WGS) entry which is preliminary data.</text>
</comment>
<evidence type="ECO:0000313" key="2">
    <source>
        <dbReference type="EMBL" id="GBE84067.1"/>
    </source>
</evidence>
<gene>
    <name evidence="2" type="ORF">SCP_0600450</name>
</gene>
<dbReference type="EMBL" id="BFAD01000006">
    <property type="protein sequence ID" value="GBE84067.1"/>
    <property type="molecule type" value="Genomic_DNA"/>
</dbReference>
<dbReference type="Proteomes" id="UP000287166">
    <property type="component" value="Unassembled WGS sequence"/>
</dbReference>
<name>A0A401GPB8_9APHY</name>
<keyword evidence="3" id="KW-1185">Reference proteome</keyword>
<feature type="region of interest" description="Disordered" evidence="1">
    <location>
        <begin position="301"/>
        <end position="323"/>
    </location>
</feature>
<feature type="region of interest" description="Disordered" evidence="1">
    <location>
        <begin position="227"/>
        <end position="259"/>
    </location>
</feature>
<dbReference type="RefSeq" id="XP_027614980.1">
    <property type="nucleotide sequence ID" value="XM_027759179.1"/>
</dbReference>
<organism evidence="2 3">
    <name type="scientific">Sparassis crispa</name>
    <dbReference type="NCBI Taxonomy" id="139825"/>
    <lineage>
        <taxon>Eukaryota</taxon>
        <taxon>Fungi</taxon>
        <taxon>Dikarya</taxon>
        <taxon>Basidiomycota</taxon>
        <taxon>Agaricomycotina</taxon>
        <taxon>Agaricomycetes</taxon>
        <taxon>Polyporales</taxon>
        <taxon>Sparassidaceae</taxon>
        <taxon>Sparassis</taxon>
    </lineage>
</organism>
<dbReference type="AlphaFoldDB" id="A0A401GPB8"/>
<reference evidence="2 3" key="1">
    <citation type="journal article" date="2018" name="Sci. Rep.">
        <title>Genome sequence of the cauliflower mushroom Sparassis crispa (Hanabiratake) and its association with beneficial usage.</title>
        <authorList>
            <person name="Kiyama R."/>
            <person name="Furutani Y."/>
            <person name="Kawaguchi K."/>
            <person name="Nakanishi T."/>
        </authorList>
    </citation>
    <scope>NUCLEOTIDE SEQUENCE [LARGE SCALE GENOMIC DNA]</scope>
</reference>
<feature type="compositionally biased region" description="Polar residues" evidence="1">
    <location>
        <begin position="246"/>
        <end position="255"/>
    </location>
</feature>
<dbReference type="GeneID" id="38780984"/>
<feature type="compositionally biased region" description="Polar residues" evidence="1">
    <location>
        <begin position="191"/>
        <end position="202"/>
    </location>
</feature>
<protein>
    <submittedName>
        <fullName evidence="2">Uncharacterized protein</fullName>
    </submittedName>
</protein>
<accession>A0A401GPB8</accession>
<proteinExistence type="predicted"/>
<feature type="compositionally biased region" description="Low complexity" evidence="1">
    <location>
        <begin position="308"/>
        <end position="319"/>
    </location>
</feature>
<evidence type="ECO:0000313" key="3">
    <source>
        <dbReference type="Proteomes" id="UP000287166"/>
    </source>
</evidence>
<feature type="region of interest" description="Disordered" evidence="1">
    <location>
        <begin position="176"/>
        <end position="207"/>
    </location>
</feature>
<feature type="compositionally biased region" description="Acidic residues" evidence="1">
    <location>
        <begin position="230"/>
        <end position="242"/>
    </location>
</feature>
<dbReference type="InParanoid" id="A0A401GPB8"/>